<evidence type="ECO:0000313" key="4">
    <source>
        <dbReference type="Proteomes" id="UP001145072"/>
    </source>
</evidence>
<sequence length="359" mass="40648">MKKILFLFIFASAFSTLLAQPAAANGTSFFEDSAYPTGHVLPLEEDRVSIVSEELIIELEEKLPSFFEIANGTMVANIQVTYQMLNQTDEDITIPIAFPQPGETKGWNITLDENEISLSGVRDLYLDDVMGQHKQEKWIHPRTGEAYTFGGQDVISDTNTMEAKTFDVTLKAGETHDLVVAYSTKLGIDESINLHPVYRLDYLLHPASYWSDVEELFIEITAPKFSDVNVNLDLAKIENHIYAGVFDTLPEENLVLFVTPSSGILTDLFDSRVLALLSIIVLVLLYVVIIRKLKRKKLLTLFLLILFVLAGYDLLSHKILGYPFTFVQYVLFVIYVVLLSVIRRRYTPKTKRNAAKQKK</sequence>
<dbReference type="Gene3D" id="2.60.40.3680">
    <property type="match status" value="1"/>
</dbReference>
<dbReference type="Proteomes" id="UP001145072">
    <property type="component" value="Unassembled WGS sequence"/>
</dbReference>
<evidence type="ECO:0000313" key="3">
    <source>
        <dbReference type="EMBL" id="MDC3420886.1"/>
    </source>
</evidence>
<feature type="transmembrane region" description="Helical" evidence="1">
    <location>
        <begin position="273"/>
        <end position="291"/>
    </location>
</feature>
<proteinExistence type="predicted"/>
<keyword evidence="4" id="KW-1185">Reference proteome</keyword>
<dbReference type="EMBL" id="JAMQJZ010000007">
    <property type="protein sequence ID" value="MDC3420886.1"/>
    <property type="molecule type" value="Genomic_DNA"/>
</dbReference>
<dbReference type="RefSeq" id="WP_259872295.1">
    <property type="nucleotide sequence ID" value="NZ_JAMQJZ010000007.1"/>
</dbReference>
<gene>
    <name evidence="3" type="ORF">NC661_10950</name>
</gene>
<feature type="signal peptide" evidence="2">
    <location>
        <begin position="1"/>
        <end position="19"/>
    </location>
</feature>
<feature type="transmembrane region" description="Helical" evidence="1">
    <location>
        <begin position="321"/>
        <end position="342"/>
    </location>
</feature>
<feature type="chain" id="PRO_5040979505" evidence="2">
    <location>
        <begin position="20"/>
        <end position="359"/>
    </location>
</feature>
<feature type="transmembrane region" description="Helical" evidence="1">
    <location>
        <begin position="298"/>
        <end position="315"/>
    </location>
</feature>
<comment type="caution">
    <text evidence="3">The sequence shown here is derived from an EMBL/GenBank/DDBJ whole genome shotgun (WGS) entry which is preliminary data.</text>
</comment>
<reference evidence="3" key="1">
    <citation type="submission" date="2022-06" db="EMBL/GenBank/DDBJ databases">
        <title>Aquibacillus sp. a new bacterium isolated from soil saline samples.</title>
        <authorList>
            <person name="Galisteo C."/>
            <person name="De La Haba R."/>
            <person name="Sanchez-Porro C."/>
            <person name="Ventosa A."/>
        </authorList>
    </citation>
    <scope>NUCLEOTIDE SEQUENCE</scope>
    <source>
        <strain evidence="3">JCM 12387</strain>
    </source>
</reference>
<organism evidence="3 4">
    <name type="scientific">Aquibacillus koreensis</name>
    <dbReference type="NCBI Taxonomy" id="279446"/>
    <lineage>
        <taxon>Bacteria</taxon>
        <taxon>Bacillati</taxon>
        <taxon>Bacillota</taxon>
        <taxon>Bacilli</taxon>
        <taxon>Bacillales</taxon>
        <taxon>Bacillaceae</taxon>
        <taxon>Aquibacillus</taxon>
    </lineage>
</organism>
<name>A0A9X3WNY7_9BACI</name>
<keyword evidence="1" id="KW-0812">Transmembrane</keyword>
<keyword evidence="1" id="KW-1133">Transmembrane helix</keyword>
<evidence type="ECO:0000256" key="1">
    <source>
        <dbReference type="SAM" id="Phobius"/>
    </source>
</evidence>
<dbReference type="AlphaFoldDB" id="A0A9X3WNY7"/>
<keyword evidence="1" id="KW-0472">Membrane</keyword>
<keyword evidence="2" id="KW-0732">Signal</keyword>
<accession>A0A9X3WNY7</accession>
<protein>
    <submittedName>
        <fullName evidence="3">DUF4424 domain-containing protein</fullName>
    </submittedName>
</protein>
<evidence type="ECO:0000256" key="2">
    <source>
        <dbReference type="SAM" id="SignalP"/>
    </source>
</evidence>